<accession>A0A178VRI2</accession>
<dbReference type="AlphaFoldDB" id="A0A178VRI2"/>
<evidence type="ECO:0000313" key="2">
    <source>
        <dbReference type="Proteomes" id="UP000078284"/>
    </source>
</evidence>
<organism evidence="1 2">
    <name type="scientific">Arabidopsis thaliana</name>
    <name type="common">Mouse-ear cress</name>
    <dbReference type="NCBI Taxonomy" id="3702"/>
    <lineage>
        <taxon>Eukaryota</taxon>
        <taxon>Viridiplantae</taxon>
        <taxon>Streptophyta</taxon>
        <taxon>Embryophyta</taxon>
        <taxon>Tracheophyta</taxon>
        <taxon>Spermatophyta</taxon>
        <taxon>Magnoliopsida</taxon>
        <taxon>eudicotyledons</taxon>
        <taxon>Gunneridae</taxon>
        <taxon>Pentapetalae</taxon>
        <taxon>rosids</taxon>
        <taxon>malvids</taxon>
        <taxon>Brassicales</taxon>
        <taxon>Brassicaceae</taxon>
        <taxon>Camelineae</taxon>
        <taxon>Arabidopsis</taxon>
    </lineage>
</organism>
<sequence length="87" mass="9771">MEAERASHVASYDCCSEAKCKFRWSRVSDISVWVAIAPSNERRRIDGGVKSFRFGVKSIKEAPKSFQGMNQAISEFSLRLFGGSLKH</sequence>
<comment type="caution">
    <text evidence="1">The sequence shown here is derived from an EMBL/GenBank/DDBJ whole genome shotgun (WGS) entry which is preliminary data.</text>
</comment>
<proteinExistence type="predicted"/>
<evidence type="ECO:0000313" key="1">
    <source>
        <dbReference type="EMBL" id="OAP08446.1"/>
    </source>
</evidence>
<reference evidence="2" key="1">
    <citation type="journal article" date="2016" name="Proc. Natl. Acad. Sci. U.S.A.">
        <title>Chromosome-level assembly of Arabidopsis thaliana Ler reveals the extent of translocation and inversion polymorphisms.</title>
        <authorList>
            <person name="Zapata L."/>
            <person name="Ding J."/>
            <person name="Willing E.M."/>
            <person name="Hartwig B."/>
            <person name="Bezdan D."/>
            <person name="Jiao W.B."/>
            <person name="Patel V."/>
            <person name="Velikkakam James G."/>
            <person name="Koornneef M."/>
            <person name="Ossowski S."/>
            <person name="Schneeberger K."/>
        </authorList>
    </citation>
    <scope>NUCLEOTIDE SEQUENCE [LARGE SCALE GENOMIC DNA]</scope>
    <source>
        <strain evidence="2">cv. Landsberg erecta</strain>
    </source>
</reference>
<gene>
    <name evidence="1" type="ordered locus">AXX17_At2g22370</name>
</gene>
<protein>
    <submittedName>
        <fullName evidence="1">Uncharacterized protein</fullName>
    </submittedName>
</protein>
<dbReference type="EMBL" id="LUHQ01000002">
    <property type="protein sequence ID" value="OAP08446.1"/>
    <property type="molecule type" value="Genomic_DNA"/>
</dbReference>
<dbReference type="Proteomes" id="UP000078284">
    <property type="component" value="Chromosome 2"/>
</dbReference>
<name>A0A178VRI2_ARATH</name>